<evidence type="ECO:0000256" key="4">
    <source>
        <dbReference type="ARBA" id="ARBA00022807"/>
    </source>
</evidence>
<evidence type="ECO:0000256" key="1">
    <source>
        <dbReference type="ARBA" id="ARBA00005234"/>
    </source>
</evidence>
<proteinExistence type="inferred from homology"/>
<dbReference type="PANTHER" id="PTHR46915:SF2">
    <property type="entry name" value="UBIQUITIN-LIKE PROTEASE 4"/>
    <property type="match status" value="1"/>
</dbReference>
<keyword evidence="4" id="KW-0788">Thiol protease</keyword>
<dbReference type="Proteomes" id="UP000014680">
    <property type="component" value="Unassembled WGS sequence"/>
</dbReference>
<sequence>MKRPYMGMYADSIQDLASREQFITSNKVVVTSILSYFQKKLFEREIQIVLNDNYLQFEKEEVLFSKIERFVVEEFHVSRELVKVFQFHFFSSEDICFFTFDKCASEQLVNFFREHRVKKTMRQKTDVIPEELQSALITMNSKIKDKTKSGTFVSLFSQASSMQTVPRCDEMKGNQQREIENDGTKSVLGTTPQLNALLEIESGKTTQQIKPQNLENIEKKNSLTNKALEVRVPEPVLTLVQDRNSNTTINISTPKRSDVIDVDDTQHIVTKKRPAHNTRLQTKIAKMEEELSVEMFCYKGVPITVNDFQRVKDEMLNDAVVNFYIEFLKDQIRDDSIEIWNTYFFEKLEQEQNQAGLDKWVKTDWKTKRFVILPKHINNGQESGHWNLYVVCCSGLVEGGSDEFQESPCILTLDSISNVLCGDSTQLLRKFVKRRFAVDQPKVSIKTRKVKVPQQKNGIDCGVFMLYFLDTIARKKPSSIKQCDALFSFEKAIGFRKVIEDAMITVQSLLLD</sequence>
<dbReference type="Gene3D" id="3.40.395.10">
    <property type="entry name" value="Adenoviral Proteinase, Chain A"/>
    <property type="match status" value="1"/>
</dbReference>
<evidence type="ECO:0000259" key="5">
    <source>
        <dbReference type="PROSITE" id="PS50600"/>
    </source>
</evidence>
<dbReference type="PROSITE" id="PS50600">
    <property type="entry name" value="ULP_PROTEASE"/>
    <property type="match status" value="1"/>
</dbReference>
<dbReference type="RefSeq" id="XP_004261539.1">
    <property type="nucleotide sequence ID" value="XM_004261491.1"/>
</dbReference>
<dbReference type="GO" id="GO:0006508">
    <property type="term" value="P:proteolysis"/>
    <property type="evidence" value="ECO:0007669"/>
    <property type="project" value="UniProtKB-KW"/>
</dbReference>
<dbReference type="PANTHER" id="PTHR46915">
    <property type="entry name" value="UBIQUITIN-LIKE PROTEASE 4-RELATED"/>
    <property type="match status" value="1"/>
</dbReference>
<dbReference type="AlphaFoldDB" id="A0A0A1UGC6"/>
<feature type="domain" description="Ubiquitin-like protease family profile" evidence="5">
    <location>
        <begin position="301"/>
        <end position="472"/>
    </location>
</feature>
<dbReference type="SUPFAM" id="SSF54001">
    <property type="entry name" value="Cysteine proteinases"/>
    <property type="match status" value="1"/>
</dbReference>
<dbReference type="GeneID" id="14893715"/>
<dbReference type="KEGG" id="eiv:EIN_341760"/>
<keyword evidence="3" id="KW-0378">Hydrolase</keyword>
<dbReference type="OrthoDB" id="442460at2759"/>
<comment type="similarity">
    <text evidence="1">Belongs to the peptidase C48 family.</text>
</comment>
<reference evidence="6 7" key="1">
    <citation type="submission" date="2012-10" db="EMBL/GenBank/DDBJ databases">
        <authorList>
            <person name="Zafar N."/>
            <person name="Inman J."/>
            <person name="Hall N."/>
            <person name="Lorenzi H."/>
            <person name="Caler E."/>
        </authorList>
    </citation>
    <scope>NUCLEOTIDE SEQUENCE [LARGE SCALE GENOMIC DNA]</scope>
    <source>
        <strain evidence="6 7">IP1</strain>
    </source>
</reference>
<dbReference type="VEuPathDB" id="AmoebaDB:EIN_341760"/>
<evidence type="ECO:0000313" key="6">
    <source>
        <dbReference type="EMBL" id="ELP94768.1"/>
    </source>
</evidence>
<dbReference type="EMBL" id="KB206175">
    <property type="protein sequence ID" value="ELP94768.1"/>
    <property type="molecule type" value="Genomic_DNA"/>
</dbReference>
<accession>A0A0A1UGC6</accession>
<keyword evidence="2 6" id="KW-0645">Protease</keyword>
<gene>
    <name evidence="6" type="ORF">EIN_341760</name>
</gene>
<evidence type="ECO:0000313" key="7">
    <source>
        <dbReference type="Proteomes" id="UP000014680"/>
    </source>
</evidence>
<name>A0A0A1UGC6_ENTIV</name>
<dbReference type="InterPro" id="IPR003653">
    <property type="entry name" value="Peptidase_C48_C"/>
</dbReference>
<dbReference type="Pfam" id="PF02902">
    <property type="entry name" value="Peptidase_C48"/>
    <property type="match status" value="1"/>
</dbReference>
<evidence type="ECO:0000256" key="2">
    <source>
        <dbReference type="ARBA" id="ARBA00022670"/>
    </source>
</evidence>
<organism evidence="6 7">
    <name type="scientific">Entamoeba invadens IP1</name>
    <dbReference type="NCBI Taxonomy" id="370355"/>
    <lineage>
        <taxon>Eukaryota</taxon>
        <taxon>Amoebozoa</taxon>
        <taxon>Evosea</taxon>
        <taxon>Archamoebae</taxon>
        <taxon>Mastigamoebida</taxon>
        <taxon>Entamoebidae</taxon>
        <taxon>Entamoeba</taxon>
    </lineage>
</organism>
<protein>
    <submittedName>
        <fullName evidence="6">Sentrin/sumo-specific protease, putative</fullName>
    </submittedName>
</protein>
<dbReference type="GO" id="GO:0008234">
    <property type="term" value="F:cysteine-type peptidase activity"/>
    <property type="evidence" value="ECO:0007669"/>
    <property type="project" value="UniProtKB-KW"/>
</dbReference>
<keyword evidence="7" id="KW-1185">Reference proteome</keyword>
<evidence type="ECO:0000256" key="3">
    <source>
        <dbReference type="ARBA" id="ARBA00022801"/>
    </source>
</evidence>
<dbReference type="InterPro" id="IPR038765">
    <property type="entry name" value="Papain-like_cys_pep_sf"/>
</dbReference>
<dbReference type="GO" id="GO:0016926">
    <property type="term" value="P:protein desumoylation"/>
    <property type="evidence" value="ECO:0007669"/>
    <property type="project" value="UniProtKB-ARBA"/>
</dbReference>